<proteinExistence type="predicted"/>
<comment type="caution">
    <text evidence="2">The sequence shown here is derived from an EMBL/GenBank/DDBJ whole genome shotgun (WGS) entry which is preliminary data.</text>
</comment>
<keyword evidence="3" id="KW-1185">Reference proteome</keyword>
<evidence type="ECO:0000313" key="3">
    <source>
        <dbReference type="Proteomes" id="UP001500320"/>
    </source>
</evidence>
<keyword evidence="1" id="KW-0732">Signal</keyword>
<sequence length="175" mass="18977">MRHALARRLIRPALAALAGGMLLTGAPALAAGAPAQAAKPKGTLGPFGYRGVKLGMTAAQARATGKIRREASQGQCSAWDYRTRQTSRNGPDVLVSRRYGVAAILVDQRVRTPRGIGIGSTRKQLRRAYPDVRRAESGFLYAPAPRNREAHYVFVLSDRRITQLGLILNEQDCAN</sequence>
<gene>
    <name evidence="2" type="ORF">GCM10010466_65720</name>
</gene>
<dbReference type="Proteomes" id="UP001500320">
    <property type="component" value="Unassembled WGS sequence"/>
</dbReference>
<organism evidence="2 3">
    <name type="scientific">Planomonospora alba</name>
    <dbReference type="NCBI Taxonomy" id="161354"/>
    <lineage>
        <taxon>Bacteria</taxon>
        <taxon>Bacillati</taxon>
        <taxon>Actinomycetota</taxon>
        <taxon>Actinomycetes</taxon>
        <taxon>Streptosporangiales</taxon>
        <taxon>Streptosporangiaceae</taxon>
        <taxon>Planomonospora</taxon>
    </lineage>
</organism>
<reference evidence="3" key="1">
    <citation type="journal article" date="2019" name="Int. J. Syst. Evol. Microbiol.">
        <title>The Global Catalogue of Microorganisms (GCM) 10K type strain sequencing project: providing services to taxonomists for standard genome sequencing and annotation.</title>
        <authorList>
            <consortium name="The Broad Institute Genomics Platform"/>
            <consortium name="The Broad Institute Genome Sequencing Center for Infectious Disease"/>
            <person name="Wu L."/>
            <person name="Ma J."/>
        </authorList>
    </citation>
    <scope>NUCLEOTIDE SEQUENCE [LARGE SCALE GENOMIC DNA]</scope>
    <source>
        <strain evidence="3">JCM 9373</strain>
    </source>
</reference>
<name>A0ABP6P2P8_9ACTN</name>
<dbReference type="EMBL" id="BAAAUT010000093">
    <property type="protein sequence ID" value="GAA3165780.1"/>
    <property type="molecule type" value="Genomic_DNA"/>
</dbReference>
<feature type="chain" id="PRO_5046774158" evidence="1">
    <location>
        <begin position="31"/>
        <end position="175"/>
    </location>
</feature>
<dbReference type="RefSeq" id="WP_344866498.1">
    <property type="nucleotide sequence ID" value="NZ_BAAAUT010000093.1"/>
</dbReference>
<protein>
    <submittedName>
        <fullName evidence="2">Uncharacterized protein</fullName>
    </submittedName>
</protein>
<accession>A0ABP6P2P8</accession>
<feature type="signal peptide" evidence="1">
    <location>
        <begin position="1"/>
        <end position="30"/>
    </location>
</feature>
<evidence type="ECO:0000313" key="2">
    <source>
        <dbReference type="EMBL" id="GAA3165780.1"/>
    </source>
</evidence>
<evidence type="ECO:0000256" key="1">
    <source>
        <dbReference type="SAM" id="SignalP"/>
    </source>
</evidence>